<dbReference type="EMBL" id="KK113908">
    <property type="protein sequence ID" value="KFM61328.1"/>
    <property type="molecule type" value="Genomic_DNA"/>
</dbReference>
<dbReference type="AlphaFoldDB" id="A0A087T889"/>
<proteinExistence type="predicted"/>
<gene>
    <name evidence="1" type="ORF">X975_26534</name>
</gene>
<sequence length="56" mass="6763">MNKRYTQIIPVPETACFNVKRRNVSQVLILNYLKRINFQRNPSNYMSQIFIVIFKN</sequence>
<name>A0A087T889_STEMI</name>
<protein>
    <submittedName>
        <fullName evidence="1">Uncharacterized protein</fullName>
    </submittedName>
</protein>
<keyword evidence="2" id="KW-1185">Reference proteome</keyword>
<organism evidence="1 2">
    <name type="scientific">Stegodyphus mimosarum</name>
    <name type="common">African social velvet spider</name>
    <dbReference type="NCBI Taxonomy" id="407821"/>
    <lineage>
        <taxon>Eukaryota</taxon>
        <taxon>Metazoa</taxon>
        <taxon>Ecdysozoa</taxon>
        <taxon>Arthropoda</taxon>
        <taxon>Chelicerata</taxon>
        <taxon>Arachnida</taxon>
        <taxon>Araneae</taxon>
        <taxon>Araneomorphae</taxon>
        <taxon>Entelegynae</taxon>
        <taxon>Eresoidea</taxon>
        <taxon>Eresidae</taxon>
        <taxon>Stegodyphus</taxon>
    </lineage>
</organism>
<dbReference type="Proteomes" id="UP000054359">
    <property type="component" value="Unassembled WGS sequence"/>
</dbReference>
<evidence type="ECO:0000313" key="1">
    <source>
        <dbReference type="EMBL" id="KFM61328.1"/>
    </source>
</evidence>
<feature type="non-terminal residue" evidence="1">
    <location>
        <position position="56"/>
    </location>
</feature>
<reference evidence="1 2" key="1">
    <citation type="submission" date="2013-11" db="EMBL/GenBank/DDBJ databases">
        <title>Genome sequencing of Stegodyphus mimosarum.</title>
        <authorList>
            <person name="Bechsgaard J."/>
        </authorList>
    </citation>
    <scope>NUCLEOTIDE SEQUENCE [LARGE SCALE GENOMIC DNA]</scope>
</reference>
<evidence type="ECO:0000313" key="2">
    <source>
        <dbReference type="Proteomes" id="UP000054359"/>
    </source>
</evidence>
<accession>A0A087T889</accession>